<dbReference type="PANTHER" id="PTHR43657">
    <property type="entry name" value="TRYPTOPHAN RNA-BINDING ATTENUATOR PROTEIN-LIKE PROTEIN"/>
    <property type="match status" value="1"/>
</dbReference>
<accession>A0A1I0PBV6</accession>
<gene>
    <name evidence="1" type="ORF">SAMN04487945_1560</name>
</gene>
<sequence length="200" mass="20675">MDATAEDGLAGALVVDLNAGETVLAASGSLVDHTGSVRVERAREGALRSVANAARQREVTPVRVTATAETTARFAPRHHGEVVACPLGDGTLSVARDSFLAAPTNVRVGAGSIGNAPTRGMGLFLTEVSGDGHAYVAGRGRVERLDLDAGETHVVAAANLVAFEDRLGVTVERVSAMEDAASVGRFHGPGAVWLATRRRE</sequence>
<dbReference type="Pfam" id="PF01987">
    <property type="entry name" value="AIM24"/>
    <property type="match status" value="1"/>
</dbReference>
<evidence type="ECO:0000313" key="1">
    <source>
        <dbReference type="EMBL" id="SEW11611.1"/>
    </source>
</evidence>
<dbReference type="Proteomes" id="UP000198518">
    <property type="component" value="Unassembled WGS sequence"/>
</dbReference>
<dbReference type="STRING" id="355548.SAMN04487945_1560"/>
<name>A0A1I0PBV6_9EURY</name>
<dbReference type="RefSeq" id="WP_245708150.1">
    <property type="nucleotide sequence ID" value="NZ_FOJA01000001.1"/>
</dbReference>
<dbReference type="InterPro" id="IPR016031">
    <property type="entry name" value="Trp_RNA-bd_attenuator-like_dom"/>
</dbReference>
<dbReference type="InterPro" id="IPR002838">
    <property type="entry name" value="AIM24"/>
</dbReference>
<dbReference type="Gene3D" id="3.60.160.10">
    <property type="entry name" value="Mitochondrial biogenesis AIM24"/>
    <property type="match status" value="1"/>
</dbReference>
<dbReference type="SUPFAM" id="SSF51219">
    <property type="entry name" value="TRAP-like"/>
    <property type="match status" value="1"/>
</dbReference>
<organism evidence="1 2">
    <name type="scientific">Halobacterium jilantaiense</name>
    <dbReference type="NCBI Taxonomy" id="355548"/>
    <lineage>
        <taxon>Archaea</taxon>
        <taxon>Methanobacteriati</taxon>
        <taxon>Methanobacteriota</taxon>
        <taxon>Stenosarchaea group</taxon>
        <taxon>Halobacteria</taxon>
        <taxon>Halobacteriales</taxon>
        <taxon>Halobacteriaceae</taxon>
        <taxon>Halobacterium</taxon>
    </lineage>
</organism>
<keyword evidence="2" id="KW-1185">Reference proteome</keyword>
<dbReference type="EMBL" id="FOJA01000001">
    <property type="protein sequence ID" value="SEW11611.1"/>
    <property type="molecule type" value="Genomic_DNA"/>
</dbReference>
<evidence type="ECO:0000313" key="2">
    <source>
        <dbReference type="Proteomes" id="UP000198518"/>
    </source>
</evidence>
<dbReference type="PANTHER" id="PTHR43657:SF1">
    <property type="entry name" value="ALTERED INHERITANCE OF MITOCHONDRIA PROTEIN 24, MITOCHONDRIAL"/>
    <property type="match status" value="1"/>
</dbReference>
<protein>
    <submittedName>
        <fullName evidence="1">Uncharacterized conserved protein, AIM24 family</fullName>
    </submittedName>
</protein>
<proteinExistence type="predicted"/>
<dbReference type="InterPro" id="IPR036983">
    <property type="entry name" value="AIM24_sf"/>
</dbReference>
<reference evidence="1 2" key="1">
    <citation type="submission" date="2016-10" db="EMBL/GenBank/DDBJ databases">
        <authorList>
            <person name="de Groot N.N."/>
        </authorList>
    </citation>
    <scope>NUCLEOTIDE SEQUENCE [LARGE SCALE GENOMIC DNA]</scope>
    <source>
        <strain evidence="1 2">CGMCC 1.5337</strain>
    </source>
</reference>
<dbReference type="AlphaFoldDB" id="A0A1I0PBV6"/>